<dbReference type="FunFam" id="1.20.1260.60:FF:000002">
    <property type="entry name" value="Vacuolar protein sorting-associated protein IST1"/>
    <property type="match status" value="1"/>
</dbReference>
<organism evidence="3 4">
    <name type="scientific">Scheffersomyces stipitis (strain ATCC 58785 / CBS 6054 / NBRC 10063 / NRRL Y-11545)</name>
    <name type="common">Yeast</name>
    <name type="synonym">Pichia stipitis</name>
    <dbReference type="NCBI Taxonomy" id="322104"/>
    <lineage>
        <taxon>Eukaryota</taxon>
        <taxon>Fungi</taxon>
        <taxon>Dikarya</taxon>
        <taxon>Ascomycota</taxon>
        <taxon>Saccharomycotina</taxon>
        <taxon>Pichiomycetes</taxon>
        <taxon>Debaryomycetaceae</taxon>
        <taxon>Scheffersomyces</taxon>
    </lineage>
</organism>
<dbReference type="GO" id="GO:0099638">
    <property type="term" value="P:endosome to plasma membrane protein transport"/>
    <property type="evidence" value="ECO:0007669"/>
    <property type="project" value="EnsemblFungi"/>
</dbReference>
<dbReference type="KEGG" id="pic:PICST_54814"/>
<dbReference type="HOGENOM" id="CLU_037652_2_0_1"/>
<dbReference type="InParanoid" id="A3LNI8"/>
<dbReference type="STRING" id="322104.A3LNI8"/>
<dbReference type="GO" id="GO:0005768">
    <property type="term" value="C:endosome"/>
    <property type="evidence" value="ECO:0007669"/>
    <property type="project" value="EnsemblFungi"/>
</dbReference>
<evidence type="ECO:0000313" key="4">
    <source>
        <dbReference type="Proteomes" id="UP000002258"/>
    </source>
</evidence>
<dbReference type="GeneID" id="4837218"/>
<dbReference type="OrthoDB" id="29853at2759"/>
<dbReference type="PANTHER" id="PTHR12161:SF5">
    <property type="entry name" value="IST1 HOMOLOG"/>
    <property type="match status" value="1"/>
</dbReference>
<dbReference type="EMBL" id="CP000496">
    <property type="protein sequence ID" value="ABN64862.2"/>
    <property type="molecule type" value="Genomic_DNA"/>
</dbReference>
<dbReference type="PANTHER" id="PTHR12161">
    <property type="entry name" value="IST1 FAMILY MEMBER"/>
    <property type="match status" value="1"/>
</dbReference>
<evidence type="ECO:0000313" key="3">
    <source>
        <dbReference type="EMBL" id="ABN64862.2"/>
    </source>
</evidence>
<gene>
    <name evidence="3" type="ORF">PICST_54814</name>
</gene>
<evidence type="ECO:0000256" key="2">
    <source>
        <dbReference type="SAM" id="MobiDB-lite"/>
    </source>
</evidence>
<dbReference type="eggNOG" id="KOG2027">
    <property type="taxonomic scope" value="Eukaryota"/>
</dbReference>
<feature type="region of interest" description="Disordered" evidence="2">
    <location>
        <begin position="197"/>
        <end position="247"/>
    </location>
</feature>
<dbReference type="FunCoup" id="A3LNI8">
    <property type="interactions" value="786"/>
</dbReference>
<name>A3LNI8_PICST</name>
<proteinExistence type="inferred from homology"/>
<reference evidence="3 4" key="1">
    <citation type="journal article" date="2007" name="Nat. Biotechnol.">
        <title>Genome sequence of the lignocellulose-bioconverting and xylose-fermenting yeast Pichia stipitis.</title>
        <authorList>
            <person name="Jeffries T.W."/>
            <person name="Grigoriev I.V."/>
            <person name="Grimwood J."/>
            <person name="Laplaza J.M."/>
            <person name="Aerts A."/>
            <person name="Salamov A."/>
            <person name="Schmutz J."/>
            <person name="Lindquist E."/>
            <person name="Dehal P."/>
            <person name="Shapiro H."/>
            <person name="Jin Y.S."/>
            <person name="Passoth V."/>
            <person name="Richardson P.M."/>
        </authorList>
    </citation>
    <scope>NUCLEOTIDE SEQUENCE [LARGE SCALE GENOMIC DNA]</scope>
    <source>
        <strain evidence="4">ATCC 58785 / CBS 6054 / NBRC 10063 / NRRL Y-11545</strain>
    </source>
</reference>
<dbReference type="InterPro" id="IPR005061">
    <property type="entry name" value="Ist1"/>
</dbReference>
<dbReference type="Gene3D" id="1.20.1260.60">
    <property type="entry name" value="Vacuolar protein sorting-associated protein Ist1"/>
    <property type="match status" value="1"/>
</dbReference>
<feature type="compositionally biased region" description="Acidic residues" evidence="2">
    <location>
        <begin position="197"/>
        <end position="208"/>
    </location>
</feature>
<comment type="similarity">
    <text evidence="1">Belongs to the IST1 family.</text>
</comment>
<dbReference type="RefSeq" id="XP_001382891.2">
    <property type="nucleotide sequence ID" value="XM_001382854.1"/>
</dbReference>
<dbReference type="Pfam" id="PF03398">
    <property type="entry name" value="Ist1"/>
    <property type="match status" value="1"/>
</dbReference>
<dbReference type="GO" id="GO:0032511">
    <property type="term" value="P:late endosome to vacuole transport via multivesicular body sorting pathway"/>
    <property type="evidence" value="ECO:0007669"/>
    <property type="project" value="EnsemblFungi"/>
</dbReference>
<dbReference type="OMA" id="HEVREFT"/>
<dbReference type="InterPro" id="IPR042277">
    <property type="entry name" value="IST1-like"/>
</dbReference>
<keyword evidence="4" id="KW-1185">Reference proteome</keyword>
<sequence length="264" mass="29223">MSHHGKPPPPHLNPARLKTALKMAISKSKFIQEKKSALTKQQRRQLADLLKVGKESSATIRVENIIRDDIYIELLELIELYCELLLARISIILDPARTTCDASLIEAVQSLIYAAPHTELNELTSIREILVYKYGPDFGRAAKENTDNFVPAKIVTRCQVEPPPEKLVTLYLCEIAKAYEAPYSKLQEYLDELAVEEKDDKDDDDNDEGGSGGIKVPNEPIAETTDEPGITKPAGAKPVSAAKKQQSEFDDLKARFAALKGVGP</sequence>
<dbReference type="GO" id="GO:0042030">
    <property type="term" value="F:ATPase inhibitor activity"/>
    <property type="evidence" value="ECO:0007669"/>
    <property type="project" value="EnsemblFungi"/>
</dbReference>
<dbReference type="AlphaFoldDB" id="A3LNI8"/>
<dbReference type="Proteomes" id="UP000002258">
    <property type="component" value="Chromosome 2"/>
</dbReference>
<protein>
    <recommendedName>
        <fullName evidence="5">DUF292-domain-containing protein</fullName>
    </recommendedName>
</protein>
<evidence type="ECO:0008006" key="5">
    <source>
        <dbReference type="Google" id="ProtNLM"/>
    </source>
</evidence>
<evidence type="ECO:0000256" key="1">
    <source>
        <dbReference type="ARBA" id="ARBA00005536"/>
    </source>
</evidence>
<accession>A3LNI8</accession>